<evidence type="ECO:0008006" key="5">
    <source>
        <dbReference type="Google" id="ProtNLM"/>
    </source>
</evidence>
<name>A0AAV7WTL2_PLEWA</name>
<organism evidence="3 4">
    <name type="scientific">Pleurodeles waltl</name>
    <name type="common">Iberian ribbed newt</name>
    <dbReference type="NCBI Taxonomy" id="8319"/>
    <lineage>
        <taxon>Eukaryota</taxon>
        <taxon>Metazoa</taxon>
        <taxon>Chordata</taxon>
        <taxon>Craniata</taxon>
        <taxon>Vertebrata</taxon>
        <taxon>Euteleostomi</taxon>
        <taxon>Amphibia</taxon>
        <taxon>Batrachia</taxon>
        <taxon>Caudata</taxon>
        <taxon>Salamandroidea</taxon>
        <taxon>Salamandridae</taxon>
        <taxon>Pleurodelinae</taxon>
        <taxon>Pleurodeles</taxon>
    </lineage>
</organism>
<accession>A0AAV7WTL2</accession>
<gene>
    <name evidence="3" type="ORF">NDU88_005026</name>
</gene>
<feature type="compositionally biased region" description="Polar residues" evidence="1">
    <location>
        <begin position="127"/>
        <end position="142"/>
    </location>
</feature>
<evidence type="ECO:0000313" key="3">
    <source>
        <dbReference type="EMBL" id="KAJ1217432.1"/>
    </source>
</evidence>
<protein>
    <recommendedName>
        <fullName evidence="5">Secreted protein</fullName>
    </recommendedName>
</protein>
<feature type="chain" id="PRO_5043865977" description="Secreted protein" evidence="2">
    <location>
        <begin position="21"/>
        <end position="158"/>
    </location>
</feature>
<dbReference type="EMBL" id="JANPWB010000001">
    <property type="protein sequence ID" value="KAJ1217432.1"/>
    <property type="molecule type" value="Genomic_DNA"/>
</dbReference>
<comment type="caution">
    <text evidence="3">The sequence shown here is derived from an EMBL/GenBank/DDBJ whole genome shotgun (WGS) entry which is preliminary data.</text>
</comment>
<proteinExistence type="predicted"/>
<keyword evidence="4" id="KW-1185">Reference proteome</keyword>
<dbReference type="AlphaFoldDB" id="A0AAV7WTL2"/>
<feature type="region of interest" description="Disordered" evidence="1">
    <location>
        <begin position="122"/>
        <end position="142"/>
    </location>
</feature>
<evidence type="ECO:0000313" key="4">
    <source>
        <dbReference type="Proteomes" id="UP001066276"/>
    </source>
</evidence>
<evidence type="ECO:0000256" key="2">
    <source>
        <dbReference type="SAM" id="SignalP"/>
    </source>
</evidence>
<keyword evidence="2" id="KW-0732">Signal</keyword>
<feature type="signal peptide" evidence="2">
    <location>
        <begin position="1"/>
        <end position="20"/>
    </location>
</feature>
<reference evidence="3" key="1">
    <citation type="journal article" date="2022" name="bioRxiv">
        <title>Sequencing and chromosome-scale assembly of the giantPleurodeles waltlgenome.</title>
        <authorList>
            <person name="Brown T."/>
            <person name="Elewa A."/>
            <person name="Iarovenko S."/>
            <person name="Subramanian E."/>
            <person name="Araus A.J."/>
            <person name="Petzold A."/>
            <person name="Susuki M."/>
            <person name="Suzuki K.-i.T."/>
            <person name="Hayashi T."/>
            <person name="Toyoda A."/>
            <person name="Oliveira C."/>
            <person name="Osipova E."/>
            <person name="Leigh N.D."/>
            <person name="Simon A."/>
            <person name="Yun M.H."/>
        </authorList>
    </citation>
    <scope>NUCLEOTIDE SEQUENCE</scope>
    <source>
        <strain evidence="3">20211129_DDA</strain>
        <tissue evidence="3">Liver</tissue>
    </source>
</reference>
<evidence type="ECO:0000256" key="1">
    <source>
        <dbReference type="SAM" id="MobiDB-lite"/>
    </source>
</evidence>
<sequence>MSRVCAWIFLLVLRLRVVLRGCALELRSHGRHRVDFSSRGRAALSLRSRASDFRSSPERRVDQRHCAAFFSPRHKLCVKIFGARSIHVKKGSLFGPETSGNRRQALSKPLESTFTARQVFSKAAGRQQGSRPTARQQSFVESRQVSPLSSQAVLLGRM</sequence>
<dbReference type="Proteomes" id="UP001066276">
    <property type="component" value="Chromosome 1_1"/>
</dbReference>